<name>A0AAE3ELA0_9SPIR</name>
<sequence length="363" mass="38222">MKKACRQFFLPFTLLFYISFYSPAEPLVVITPPTLNGEGNDSLQAMLNAACADFTGELANLASESLDKPLFMEGFVNAAARTLLVPGAVPGNGKMTISVGSTVAVYSEDLSPAMIERLGELDTESDERTGACTQPITISFEMPLDMISPRLRAGVSGGWIKAETTEYGLEAWTVGGGASWRVFPARSGMAAWDGLDVSFGADYGKNKITALVQPGRMTQTVTIDIDDDGPLVGIDTILSMEPDILGGVETGAFSFRFRASTGATFFRALGLSAGAGWMAARGSSAVAIDTDAPIEVEGTLGGMIEENGSIVITGTTSKRDFFTQAFFLQSALSFEVGSFRLSIPVIWTPADGVGAGAFAGVSF</sequence>
<gene>
    <name evidence="2" type="ORF">K7J14_12215</name>
</gene>
<feature type="signal peptide" evidence="1">
    <location>
        <begin position="1"/>
        <end position="24"/>
    </location>
</feature>
<proteinExistence type="predicted"/>
<organism evidence="2 3">
    <name type="scientific">Teretinema zuelzerae</name>
    <dbReference type="NCBI Taxonomy" id="156"/>
    <lineage>
        <taxon>Bacteria</taxon>
        <taxon>Pseudomonadati</taxon>
        <taxon>Spirochaetota</taxon>
        <taxon>Spirochaetia</taxon>
        <taxon>Spirochaetales</taxon>
        <taxon>Treponemataceae</taxon>
        <taxon>Teretinema</taxon>
    </lineage>
</organism>
<accession>A0AAE3ELA0</accession>
<comment type="caution">
    <text evidence="2">The sequence shown here is derived from an EMBL/GenBank/DDBJ whole genome shotgun (WGS) entry which is preliminary data.</text>
</comment>
<dbReference type="EMBL" id="JAINWA010000003">
    <property type="protein sequence ID" value="MCD1655459.1"/>
    <property type="molecule type" value="Genomic_DNA"/>
</dbReference>
<protein>
    <submittedName>
        <fullName evidence="2">Uncharacterized protein</fullName>
    </submittedName>
</protein>
<keyword evidence="3" id="KW-1185">Reference proteome</keyword>
<evidence type="ECO:0000313" key="3">
    <source>
        <dbReference type="Proteomes" id="UP001198163"/>
    </source>
</evidence>
<evidence type="ECO:0000256" key="1">
    <source>
        <dbReference type="SAM" id="SignalP"/>
    </source>
</evidence>
<reference evidence="2" key="1">
    <citation type="submission" date="2021-08" db="EMBL/GenBank/DDBJ databases">
        <title>Comparative analyses of Brucepasteria parasyntrophica and Teretinema zuelzerae.</title>
        <authorList>
            <person name="Song Y."/>
            <person name="Brune A."/>
        </authorList>
    </citation>
    <scope>NUCLEOTIDE SEQUENCE</scope>
    <source>
        <strain evidence="2">DSM 1903</strain>
    </source>
</reference>
<evidence type="ECO:0000313" key="2">
    <source>
        <dbReference type="EMBL" id="MCD1655459.1"/>
    </source>
</evidence>
<keyword evidence="1" id="KW-0732">Signal</keyword>
<feature type="chain" id="PRO_5042184657" evidence="1">
    <location>
        <begin position="25"/>
        <end position="363"/>
    </location>
</feature>
<dbReference type="Proteomes" id="UP001198163">
    <property type="component" value="Unassembled WGS sequence"/>
</dbReference>
<dbReference type="RefSeq" id="WP_230756660.1">
    <property type="nucleotide sequence ID" value="NZ_JAINWA010000003.1"/>
</dbReference>
<dbReference type="AlphaFoldDB" id="A0AAE3ELA0"/>